<gene>
    <name evidence="6" type="ORF">AW10_00934</name>
</gene>
<evidence type="ECO:0000313" key="6">
    <source>
        <dbReference type="EMBL" id="EXI81853.1"/>
    </source>
</evidence>
<keyword evidence="3" id="KW-0812">Transmembrane</keyword>
<dbReference type="GO" id="GO:0005886">
    <property type="term" value="C:plasma membrane"/>
    <property type="evidence" value="ECO:0007669"/>
    <property type="project" value="InterPro"/>
</dbReference>
<keyword evidence="4" id="KW-1133">Transmembrane helix</keyword>
<dbReference type="InterPro" id="IPR052363">
    <property type="entry name" value="LPS_export_LptC"/>
</dbReference>
<evidence type="ECO:0000256" key="4">
    <source>
        <dbReference type="ARBA" id="ARBA00022989"/>
    </source>
</evidence>
<evidence type="ECO:0000256" key="5">
    <source>
        <dbReference type="ARBA" id="ARBA00023136"/>
    </source>
</evidence>
<dbReference type="GO" id="GO:0017089">
    <property type="term" value="F:glycolipid transfer activity"/>
    <property type="evidence" value="ECO:0007669"/>
    <property type="project" value="TreeGrafter"/>
</dbReference>
<keyword evidence="5" id="KW-0472">Membrane</keyword>
<dbReference type="AlphaFoldDB" id="A0A011NGK2"/>
<evidence type="ECO:0000256" key="1">
    <source>
        <dbReference type="ARBA" id="ARBA00022475"/>
    </source>
</evidence>
<dbReference type="EMBL" id="JEMX01000017">
    <property type="protein sequence ID" value="EXI81853.1"/>
    <property type="molecule type" value="Genomic_DNA"/>
</dbReference>
<evidence type="ECO:0000256" key="3">
    <source>
        <dbReference type="ARBA" id="ARBA00022692"/>
    </source>
</evidence>
<dbReference type="PANTHER" id="PTHR37481">
    <property type="entry name" value="LIPOPOLYSACCHARIDE EXPORT SYSTEM PROTEIN LPTC"/>
    <property type="match status" value="1"/>
</dbReference>
<name>A0A011NGK2_9PROT</name>
<dbReference type="GO" id="GO:0015221">
    <property type="term" value="F:lipopolysaccharide transmembrane transporter activity"/>
    <property type="evidence" value="ECO:0007669"/>
    <property type="project" value="InterPro"/>
</dbReference>
<dbReference type="PANTHER" id="PTHR37481:SF1">
    <property type="entry name" value="LIPOPOLYSACCHARIDE EXPORT SYSTEM PROTEIN LPTC"/>
    <property type="match status" value="1"/>
</dbReference>
<dbReference type="Pfam" id="PF06835">
    <property type="entry name" value="LptC"/>
    <property type="match status" value="1"/>
</dbReference>
<dbReference type="GO" id="GO:0030288">
    <property type="term" value="C:outer membrane-bounded periplasmic space"/>
    <property type="evidence" value="ECO:0007669"/>
    <property type="project" value="TreeGrafter"/>
</dbReference>
<keyword evidence="2" id="KW-0997">Cell inner membrane</keyword>
<dbReference type="PATRIC" id="fig|1454003.3.peg.959"/>
<reference evidence="6 7" key="1">
    <citation type="submission" date="2014-02" db="EMBL/GenBank/DDBJ databases">
        <title>Expanding our view of genomic diversity in Candidatus Accumulibacter clades.</title>
        <authorList>
            <person name="Skennerton C.T."/>
            <person name="Barr J.J."/>
            <person name="Slater F.R."/>
            <person name="Bond P.L."/>
            <person name="Tyson G.W."/>
        </authorList>
    </citation>
    <scope>NUCLEOTIDE SEQUENCE [LARGE SCALE GENOMIC DNA]</scope>
    <source>
        <strain evidence="7">BA-92</strain>
    </source>
</reference>
<protein>
    <submittedName>
        <fullName evidence="6">Lipopolysaccharide-assembly protein</fullName>
    </submittedName>
</protein>
<dbReference type="STRING" id="1454003.AW10_00934"/>
<keyword evidence="1" id="KW-1003">Cell membrane</keyword>
<organism evidence="6 7">
    <name type="scientific">Candidatus Accumulibacter appositus</name>
    <dbReference type="NCBI Taxonomy" id="1454003"/>
    <lineage>
        <taxon>Bacteria</taxon>
        <taxon>Pseudomonadati</taxon>
        <taxon>Pseudomonadota</taxon>
        <taxon>Betaproteobacteria</taxon>
        <taxon>Candidatus Accumulibacter</taxon>
    </lineage>
</organism>
<dbReference type="NCBIfam" id="TIGR04409">
    <property type="entry name" value="LptC_YrbK"/>
    <property type="match status" value="1"/>
</dbReference>
<proteinExistence type="predicted"/>
<accession>A0A011NGK2</accession>
<evidence type="ECO:0000313" key="7">
    <source>
        <dbReference type="Proteomes" id="UP000021816"/>
    </source>
</evidence>
<dbReference type="InterPro" id="IPR026265">
    <property type="entry name" value="LptC"/>
</dbReference>
<dbReference type="InterPro" id="IPR010664">
    <property type="entry name" value="LipoPS_assembly_LptC-rel"/>
</dbReference>
<sequence>MKRWSSAALPISILLVLAALTFWLRYATEFTEKPGDGKHRHDPDYIVDGVSLRKIGQSGILEHTLIADQIRHYPDDDTTSMDQPKFVYLHPTRPPVTISAVHGVMGPKGERVDLSEQVEVRRAGSAKNPPLLVETSELTVLTGEEKAFTNSHVLITQGASWVQGVGMQVDNKLQTYLLESQVRGEIESRSAKKKKPQT</sequence>
<dbReference type="Gene3D" id="2.60.450.10">
    <property type="entry name" value="Lipopolysaccharide (LPS) transport protein A like domain"/>
    <property type="match status" value="1"/>
</dbReference>
<comment type="caution">
    <text evidence="6">The sequence shown here is derived from an EMBL/GenBank/DDBJ whole genome shotgun (WGS) entry which is preliminary data.</text>
</comment>
<dbReference type="Proteomes" id="UP000021816">
    <property type="component" value="Unassembled WGS sequence"/>
</dbReference>
<evidence type="ECO:0000256" key="2">
    <source>
        <dbReference type="ARBA" id="ARBA00022519"/>
    </source>
</evidence>